<organism evidence="2 3">
    <name type="scientific">Trypanosoma conorhini</name>
    <dbReference type="NCBI Taxonomy" id="83891"/>
    <lineage>
        <taxon>Eukaryota</taxon>
        <taxon>Discoba</taxon>
        <taxon>Euglenozoa</taxon>
        <taxon>Kinetoplastea</taxon>
        <taxon>Metakinetoplastina</taxon>
        <taxon>Trypanosomatida</taxon>
        <taxon>Trypanosomatidae</taxon>
        <taxon>Trypanosoma</taxon>
    </lineage>
</organism>
<gene>
    <name evidence="2" type="ORF">Tco025E_08627</name>
</gene>
<feature type="compositionally biased region" description="Basic residues" evidence="1">
    <location>
        <begin position="136"/>
        <end position="147"/>
    </location>
</feature>
<dbReference type="EMBL" id="MKKU01000834">
    <property type="protein sequence ID" value="RNF01280.1"/>
    <property type="molecule type" value="Genomic_DNA"/>
</dbReference>
<name>A0A3R7KTW2_9TRYP</name>
<feature type="region of interest" description="Disordered" evidence="1">
    <location>
        <begin position="1"/>
        <end position="178"/>
    </location>
</feature>
<feature type="compositionally biased region" description="Low complexity" evidence="1">
    <location>
        <begin position="53"/>
        <end position="62"/>
    </location>
</feature>
<proteinExistence type="predicted"/>
<evidence type="ECO:0000313" key="2">
    <source>
        <dbReference type="EMBL" id="RNF01280.1"/>
    </source>
</evidence>
<dbReference type="RefSeq" id="XP_029224417.1">
    <property type="nucleotide sequence ID" value="XM_029375471.1"/>
</dbReference>
<reference evidence="2 3" key="1">
    <citation type="journal article" date="2018" name="BMC Genomics">
        <title>Genomic comparison of Trypanosoma conorhini and Trypanosoma rangeli to Trypanosoma cruzi strains of high and low virulence.</title>
        <authorList>
            <person name="Bradwell K.R."/>
            <person name="Koparde V.N."/>
            <person name="Matveyev A.V."/>
            <person name="Serrano M.G."/>
            <person name="Alves J.M."/>
            <person name="Parikh H."/>
            <person name="Huang B."/>
            <person name="Lee V."/>
            <person name="Espinosa-Alvarez O."/>
            <person name="Ortiz P.A."/>
            <person name="Costa-Martins A.G."/>
            <person name="Teixeira M.M."/>
            <person name="Buck G.A."/>
        </authorList>
    </citation>
    <scope>NUCLEOTIDE SEQUENCE [LARGE SCALE GENOMIC DNA]</scope>
    <source>
        <strain evidence="2 3">025E</strain>
    </source>
</reference>
<keyword evidence="3" id="KW-1185">Reference proteome</keyword>
<accession>A0A3R7KTW2</accession>
<feature type="compositionally biased region" description="Basic residues" evidence="1">
    <location>
        <begin position="63"/>
        <end position="74"/>
    </location>
</feature>
<evidence type="ECO:0000313" key="3">
    <source>
        <dbReference type="Proteomes" id="UP000284403"/>
    </source>
</evidence>
<dbReference type="AlphaFoldDB" id="A0A3R7KTW2"/>
<comment type="caution">
    <text evidence="2">The sequence shown here is derived from an EMBL/GenBank/DDBJ whole genome shotgun (WGS) entry which is preliminary data.</text>
</comment>
<evidence type="ECO:0000256" key="1">
    <source>
        <dbReference type="SAM" id="MobiDB-lite"/>
    </source>
</evidence>
<protein>
    <submittedName>
        <fullName evidence="2">Sialidase</fullName>
    </submittedName>
</protein>
<dbReference type="Proteomes" id="UP000284403">
    <property type="component" value="Unassembled WGS sequence"/>
</dbReference>
<sequence>MKRNGLRPLPRGAAKGRGPLLAGGGVARDAVGGNTAASAGWRKPAPTRPQPPGRSRGNPRGGVPRRRGRCRCRFRWGSFAPPAGCGREGAGFHEGRVPGGGRRRAEGRSALGRSGPAPPEREGKPAAGNRIGGNRRVARRGPGRRPPSHPSACGGPRQSLPGQAVGAAFSRRRWPGQRWPRDPLRLWVAECRRFSPGDAGHLAVVPGSVLSVIPRGS</sequence>
<dbReference type="GeneID" id="40322238"/>